<feature type="signal peptide" evidence="1">
    <location>
        <begin position="1"/>
        <end position="31"/>
    </location>
</feature>
<evidence type="ECO:0000313" key="3">
    <source>
        <dbReference type="Proteomes" id="UP000076874"/>
    </source>
</evidence>
<name>A0A167VBA6_9HYPO</name>
<organism evidence="2 3">
    <name type="scientific">Niveomyces insectorum RCEF 264</name>
    <dbReference type="NCBI Taxonomy" id="1081102"/>
    <lineage>
        <taxon>Eukaryota</taxon>
        <taxon>Fungi</taxon>
        <taxon>Dikarya</taxon>
        <taxon>Ascomycota</taxon>
        <taxon>Pezizomycotina</taxon>
        <taxon>Sordariomycetes</taxon>
        <taxon>Hypocreomycetidae</taxon>
        <taxon>Hypocreales</taxon>
        <taxon>Cordycipitaceae</taxon>
        <taxon>Niveomyces</taxon>
    </lineage>
</organism>
<dbReference type="OrthoDB" id="2507450at2759"/>
<reference evidence="2 3" key="1">
    <citation type="journal article" date="2016" name="Genome Biol. Evol.">
        <title>Divergent and convergent evolution of fungal pathogenicity.</title>
        <authorList>
            <person name="Shang Y."/>
            <person name="Xiao G."/>
            <person name="Zheng P."/>
            <person name="Cen K."/>
            <person name="Zhan S."/>
            <person name="Wang C."/>
        </authorList>
    </citation>
    <scope>NUCLEOTIDE SEQUENCE [LARGE SCALE GENOMIC DNA]</scope>
    <source>
        <strain evidence="2 3">RCEF 264</strain>
    </source>
</reference>
<keyword evidence="3" id="KW-1185">Reference proteome</keyword>
<dbReference type="AlphaFoldDB" id="A0A167VBA6"/>
<protein>
    <submittedName>
        <fullName evidence="2">Uncharacterized protein</fullName>
    </submittedName>
</protein>
<dbReference type="EMBL" id="AZHD01000006">
    <property type="protein sequence ID" value="OAA62428.1"/>
    <property type="molecule type" value="Genomic_DNA"/>
</dbReference>
<proteinExistence type="predicted"/>
<dbReference type="STRING" id="1081102.A0A167VBA6"/>
<evidence type="ECO:0000313" key="2">
    <source>
        <dbReference type="EMBL" id="OAA62428.1"/>
    </source>
</evidence>
<dbReference type="Proteomes" id="UP000076874">
    <property type="component" value="Unassembled WGS sequence"/>
</dbReference>
<feature type="chain" id="PRO_5007893385" evidence="1">
    <location>
        <begin position="32"/>
        <end position="172"/>
    </location>
</feature>
<sequence length="172" mass="17404">MPAAPSSRRLWAASAVVLLAILNAGAVVVQASPSAFAGNDAAAAALLHRAPHPDLAAAALLPRAAAATNLQLFRGALANVAAPAIAQSNDATRPFAVDGDTFTDFRSAADRSCDNQHNSCADAANSNKQAGFTVGDCDTQNTQCKAAAVAATQTAFTTLASSSAEFDIFCDL</sequence>
<evidence type="ECO:0000256" key="1">
    <source>
        <dbReference type="SAM" id="SignalP"/>
    </source>
</evidence>
<comment type="caution">
    <text evidence="2">The sequence shown here is derived from an EMBL/GenBank/DDBJ whole genome shotgun (WGS) entry which is preliminary data.</text>
</comment>
<accession>A0A167VBA6</accession>
<gene>
    <name evidence="2" type="ORF">SPI_03968</name>
</gene>
<keyword evidence="1" id="KW-0732">Signal</keyword>